<dbReference type="PANTHER" id="PTHR15002:SF0">
    <property type="entry name" value="RIBOSOMAL BIOGENESIS PROTEIN LAS1L"/>
    <property type="match status" value="1"/>
</dbReference>
<dbReference type="EMBL" id="JTDY01003608">
    <property type="protein sequence ID" value="KOB69268.1"/>
    <property type="molecule type" value="Genomic_DNA"/>
</dbReference>
<name>A0A0L7L195_OPEBR</name>
<comment type="caution">
    <text evidence="1">The sequence shown here is derived from an EMBL/GenBank/DDBJ whole genome shotgun (WGS) entry which is preliminary data.</text>
</comment>
<organism evidence="1 2">
    <name type="scientific">Operophtera brumata</name>
    <name type="common">Winter moth</name>
    <name type="synonym">Phalaena brumata</name>
    <dbReference type="NCBI Taxonomy" id="104452"/>
    <lineage>
        <taxon>Eukaryota</taxon>
        <taxon>Metazoa</taxon>
        <taxon>Ecdysozoa</taxon>
        <taxon>Arthropoda</taxon>
        <taxon>Hexapoda</taxon>
        <taxon>Insecta</taxon>
        <taxon>Pterygota</taxon>
        <taxon>Neoptera</taxon>
        <taxon>Endopterygota</taxon>
        <taxon>Lepidoptera</taxon>
        <taxon>Glossata</taxon>
        <taxon>Ditrysia</taxon>
        <taxon>Geometroidea</taxon>
        <taxon>Geometridae</taxon>
        <taxon>Larentiinae</taxon>
        <taxon>Operophtera</taxon>
    </lineage>
</organism>
<dbReference type="GO" id="GO:0000470">
    <property type="term" value="P:maturation of LSU-rRNA"/>
    <property type="evidence" value="ECO:0007669"/>
    <property type="project" value="TreeGrafter"/>
</dbReference>
<dbReference type="GO" id="GO:0000460">
    <property type="term" value="P:maturation of 5.8S rRNA"/>
    <property type="evidence" value="ECO:0007669"/>
    <property type="project" value="TreeGrafter"/>
</dbReference>
<evidence type="ECO:0000313" key="1">
    <source>
        <dbReference type="EMBL" id="KOB69268.1"/>
    </source>
</evidence>
<sequence length="523" mass="59530">MCEYYHIVPWYNSEEWHNAYSAIYSENVNKQDALNLLVLWKARCPSLPSGIESTLSLLQVHVQDSNSNDDVANDQILRLAYSSAVMRFVNHMLDSETAKGASLYQAARNLGVPDWVIDLRHDTAHSNHLPSITLLRNACEISLEWLKRNYWDKHKEYIKDYTSGQKDTENNDENRINALIYFYSCLSICKHCKIKKLSDIPDVSMQESIVSDARDLLGILIDLSNVKTVSVGSLVNIMDVHAKKFLKAKDTVLFVNKALLGDESLFLSLDLVDFLSKNEFKKNKLSRRYVHCFEVLLTFLHTNDLLVEFMLALIEMTQNCDCNVKSLLAALWVSEILASLKKSKQFLAKTYRMDSDGSSNKKKDLKQMYFHWFPNEKATGLVLDLYKAVPIKITDINFWQPIISTYNPYLTYFVNDLLVLVEPEIPREVSGKICKLAKLISTPDKFPVQFSPAKIYTVTDLKAADDFDISDVPLLKDNTESSIGAGTVEYITGIWKIASRKSWSSCPIGLIPCQQENVGVDMN</sequence>
<protein>
    <submittedName>
        <fullName evidence="1">LAS1-like protein</fullName>
    </submittedName>
</protein>
<keyword evidence="2" id="KW-1185">Reference proteome</keyword>
<reference evidence="1 2" key="1">
    <citation type="journal article" date="2015" name="Genome Biol. Evol.">
        <title>The genome of winter moth (Operophtera brumata) provides a genomic perspective on sexual dimorphism and phenology.</title>
        <authorList>
            <person name="Derks M.F."/>
            <person name="Smit S."/>
            <person name="Salis L."/>
            <person name="Schijlen E."/>
            <person name="Bossers A."/>
            <person name="Mateman C."/>
            <person name="Pijl A.S."/>
            <person name="de Ridder D."/>
            <person name="Groenen M.A."/>
            <person name="Visser M.E."/>
            <person name="Megens H.J."/>
        </authorList>
    </citation>
    <scope>NUCLEOTIDE SEQUENCE [LARGE SCALE GENOMIC DNA]</scope>
    <source>
        <strain evidence="1">WM2013NL</strain>
        <tissue evidence="1">Head and thorax</tissue>
    </source>
</reference>
<dbReference type="GO" id="GO:0090730">
    <property type="term" value="C:Las1 complex"/>
    <property type="evidence" value="ECO:0007669"/>
    <property type="project" value="InterPro"/>
</dbReference>
<dbReference type="Pfam" id="PF04031">
    <property type="entry name" value="Las1"/>
    <property type="match status" value="1"/>
</dbReference>
<dbReference type="Proteomes" id="UP000037510">
    <property type="component" value="Unassembled WGS sequence"/>
</dbReference>
<dbReference type="GO" id="GO:0004519">
    <property type="term" value="F:endonuclease activity"/>
    <property type="evidence" value="ECO:0007669"/>
    <property type="project" value="InterPro"/>
</dbReference>
<dbReference type="AlphaFoldDB" id="A0A0L7L195"/>
<proteinExistence type="predicted"/>
<dbReference type="GO" id="GO:0030687">
    <property type="term" value="C:preribosome, large subunit precursor"/>
    <property type="evidence" value="ECO:0007669"/>
    <property type="project" value="TreeGrafter"/>
</dbReference>
<accession>A0A0L7L195</accession>
<dbReference type="InterPro" id="IPR007174">
    <property type="entry name" value="Las1"/>
</dbReference>
<gene>
    <name evidence="1" type="ORF">OBRU01_16909</name>
</gene>
<dbReference type="STRING" id="104452.A0A0L7L195"/>
<evidence type="ECO:0000313" key="2">
    <source>
        <dbReference type="Proteomes" id="UP000037510"/>
    </source>
</evidence>
<dbReference type="PANTHER" id="PTHR15002">
    <property type="entry name" value="RIBOSOMAL BIOGENESIS PROTEIN LAS1L"/>
    <property type="match status" value="1"/>
</dbReference>